<reference evidence="11 12" key="1">
    <citation type="submission" date="2020-02" db="EMBL/GenBank/DDBJ databases">
        <title>Genomic and physiological characterization of two novel Nitrospinaceae genera.</title>
        <authorList>
            <person name="Mueller A.J."/>
            <person name="Jung M.-Y."/>
            <person name="Strachan C.R."/>
            <person name="Herbold C.W."/>
            <person name="Kirkegaard R.H."/>
            <person name="Daims H."/>
        </authorList>
    </citation>
    <scope>NUCLEOTIDE SEQUENCE [LARGE SCALE GENOMIC DNA]</scope>
    <source>
        <strain evidence="11">EB</strain>
    </source>
</reference>
<accession>A0A7T0BUG3</accession>
<dbReference type="Proteomes" id="UP000594688">
    <property type="component" value="Chromosome"/>
</dbReference>
<feature type="transmembrane region" description="Helical" evidence="8">
    <location>
        <begin position="60"/>
        <end position="79"/>
    </location>
</feature>
<dbReference type="PANTHER" id="PTHR42751:SF3">
    <property type="entry name" value="SODIUM_GLUTAMATE SYMPORTER"/>
    <property type="match status" value="1"/>
</dbReference>
<dbReference type="InterPro" id="IPR036291">
    <property type="entry name" value="NAD(P)-bd_dom_sf"/>
</dbReference>
<dbReference type="GO" id="GO:0015297">
    <property type="term" value="F:antiporter activity"/>
    <property type="evidence" value="ECO:0007669"/>
    <property type="project" value="InterPro"/>
</dbReference>
<dbReference type="AlphaFoldDB" id="A0A7T0BUG3"/>
<keyword evidence="4" id="KW-0406">Ion transport</keyword>
<feature type="domain" description="RCK N-terminal" evidence="9">
    <location>
        <begin position="403"/>
        <end position="520"/>
    </location>
</feature>
<evidence type="ECO:0000313" key="12">
    <source>
        <dbReference type="Proteomes" id="UP000594688"/>
    </source>
</evidence>
<keyword evidence="4" id="KW-0633">Potassium transport</keyword>
<feature type="domain" description="RCK C-terminal" evidence="10">
    <location>
        <begin position="569"/>
        <end position="653"/>
    </location>
</feature>
<evidence type="ECO:0000256" key="3">
    <source>
        <dbReference type="ARBA" id="ARBA00022448"/>
    </source>
</evidence>
<evidence type="ECO:0000256" key="6">
    <source>
        <dbReference type="ARBA" id="ARBA00022989"/>
    </source>
</evidence>
<dbReference type="PANTHER" id="PTHR42751">
    <property type="entry name" value="SODIUM/HYDROGEN EXCHANGER FAMILY/TRKA DOMAIN PROTEIN"/>
    <property type="match status" value="1"/>
</dbReference>
<dbReference type="InterPro" id="IPR006037">
    <property type="entry name" value="RCK_C"/>
</dbReference>
<dbReference type="InterPro" id="IPR003148">
    <property type="entry name" value="RCK_N"/>
</dbReference>
<feature type="transmembrane region" description="Helical" evidence="8">
    <location>
        <begin position="221"/>
        <end position="249"/>
    </location>
</feature>
<dbReference type="Pfam" id="PF00999">
    <property type="entry name" value="Na_H_Exchanger"/>
    <property type="match status" value="1"/>
</dbReference>
<keyword evidence="5 8" id="KW-0812">Transmembrane</keyword>
<evidence type="ECO:0000256" key="4">
    <source>
        <dbReference type="ARBA" id="ARBA00022538"/>
    </source>
</evidence>
<dbReference type="GO" id="GO:1902600">
    <property type="term" value="P:proton transmembrane transport"/>
    <property type="evidence" value="ECO:0007669"/>
    <property type="project" value="InterPro"/>
</dbReference>
<keyword evidence="6 8" id="KW-1133">Transmembrane helix</keyword>
<comment type="subcellular location">
    <subcellularLocation>
        <location evidence="1">Membrane</location>
        <topology evidence="1">Multi-pass membrane protein</topology>
    </subcellularLocation>
</comment>
<dbReference type="InterPro" id="IPR006153">
    <property type="entry name" value="Cation/H_exchanger_TM"/>
</dbReference>
<feature type="transmembrane region" description="Helical" evidence="8">
    <location>
        <begin position="114"/>
        <end position="134"/>
    </location>
</feature>
<evidence type="ECO:0000313" key="11">
    <source>
        <dbReference type="EMBL" id="QPJ61166.1"/>
    </source>
</evidence>
<feature type="transmembrane region" description="Helical" evidence="8">
    <location>
        <begin position="85"/>
        <end position="107"/>
    </location>
</feature>
<feature type="transmembrane region" description="Helical" evidence="8">
    <location>
        <begin position="358"/>
        <end position="380"/>
    </location>
</feature>
<dbReference type="KEGG" id="nli:G3M70_04390"/>
<name>A0A7T0BUG3_9BACT</name>
<dbReference type="GO" id="GO:0008324">
    <property type="term" value="F:monoatomic cation transmembrane transporter activity"/>
    <property type="evidence" value="ECO:0007669"/>
    <property type="project" value="InterPro"/>
</dbReference>
<sequence>MTEIIQDLTLLLLVSLPINLLFHKIQWPSIMGYLVAGVLIGPHALGLISDPESVEHLAEIGVILLMFLIGLEFSLSHILKNVGRIFTAGILQLGSTIGFVALFSSVLGYSMRTGMVLGILVGLSSTAIILKMVTDRAEIDTDHGRVVIGVLLFQDICVLPFMLMVPLLGGETPLSIGDLTWALLKSGLAVGGVFFASRLLVPKILHGVARFGNKEHLTLFVILLILGTAWVGHFLGLTMAMGAFIAGMILSESDYQHQISLDILPVKDYFSSIFFISVGMLLNIGVFWQHAGMYLGAAAALILLKGFLGTVAVLLSRYSAGVAMMTGLYLAQAGEFSLILASLSAQTGGLTSDQYQDFLIVALLSMLATPPLIQWANPLLKRLVKKSQRIQTAPSDSEMDKLTKHVIIAGYGMIGQHLSRVLQEIRIGFLVVERDGEKIKKAMQHQAPVLYGDASHRDTLQRAGIEKARVLVVSKPDPNYMEQVVRLARMLNPDIYIMARTRSDVHVELLTAAGANLVIPEEFETSIEIFTRVLREFRIPNNIIEQQVELVRMEGYSMFRGLSLNAESLNKFSTYLTASLTDSVPLGEGDWATGKTIGDLDLRKQTGARLIAVVRLGEVHANPDSSFNLKVEDLLVLFGRHAMLDKAVARVRKGAPVEEPQQDEK</sequence>
<proteinExistence type="inferred from homology"/>
<dbReference type="Gene3D" id="3.30.70.1450">
    <property type="entry name" value="Regulator of K+ conductance, C-terminal domain"/>
    <property type="match status" value="1"/>
</dbReference>
<evidence type="ECO:0000259" key="9">
    <source>
        <dbReference type="PROSITE" id="PS51201"/>
    </source>
</evidence>
<keyword evidence="3" id="KW-0813">Transport</keyword>
<organism evidence="11 12">
    <name type="scientific">Candidatus Nitronauta litoralis</name>
    <dbReference type="NCBI Taxonomy" id="2705533"/>
    <lineage>
        <taxon>Bacteria</taxon>
        <taxon>Pseudomonadati</taxon>
        <taxon>Nitrospinota/Tectimicrobiota group</taxon>
        <taxon>Nitrospinota</taxon>
        <taxon>Nitrospinia</taxon>
        <taxon>Nitrospinales</taxon>
        <taxon>Nitrospinaceae</taxon>
        <taxon>Candidatus Nitronauta</taxon>
    </lineage>
</organism>
<evidence type="ECO:0000256" key="2">
    <source>
        <dbReference type="ARBA" id="ARBA00005551"/>
    </source>
</evidence>
<evidence type="ECO:0000256" key="7">
    <source>
        <dbReference type="ARBA" id="ARBA00023136"/>
    </source>
</evidence>
<feature type="transmembrane region" description="Helical" evidence="8">
    <location>
        <begin position="269"/>
        <end position="288"/>
    </location>
</feature>
<dbReference type="Gene3D" id="3.40.50.720">
    <property type="entry name" value="NAD(P)-binding Rossmann-like Domain"/>
    <property type="match status" value="1"/>
</dbReference>
<dbReference type="PROSITE" id="PS51202">
    <property type="entry name" value="RCK_C"/>
    <property type="match status" value="1"/>
</dbReference>
<dbReference type="EMBL" id="CP048685">
    <property type="protein sequence ID" value="QPJ61166.1"/>
    <property type="molecule type" value="Genomic_DNA"/>
</dbReference>
<feature type="transmembrane region" description="Helical" evidence="8">
    <location>
        <begin position="181"/>
        <end position="201"/>
    </location>
</feature>
<dbReference type="Pfam" id="PF02080">
    <property type="entry name" value="TrkA_C"/>
    <property type="match status" value="1"/>
</dbReference>
<dbReference type="InterPro" id="IPR036721">
    <property type="entry name" value="RCK_C_sf"/>
</dbReference>
<dbReference type="SUPFAM" id="SSF51735">
    <property type="entry name" value="NAD(P)-binding Rossmann-fold domains"/>
    <property type="match status" value="1"/>
</dbReference>
<keyword evidence="4" id="KW-0630">Potassium</keyword>
<evidence type="ECO:0000256" key="1">
    <source>
        <dbReference type="ARBA" id="ARBA00004141"/>
    </source>
</evidence>
<dbReference type="InterPro" id="IPR038770">
    <property type="entry name" value="Na+/solute_symporter_sf"/>
</dbReference>
<dbReference type="PROSITE" id="PS51201">
    <property type="entry name" value="RCK_N"/>
    <property type="match status" value="1"/>
</dbReference>
<feature type="transmembrane region" description="Helical" evidence="8">
    <location>
        <begin position="30"/>
        <end position="48"/>
    </location>
</feature>
<dbReference type="GO" id="GO:0006813">
    <property type="term" value="P:potassium ion transport"/>
    <property type="evidence" value="ECO:0007669"/>
    <property type="project" value="UniProtKB-KW"/>
</dbReference>
<evidence type="ECO:0000259" key="10">
    <source>
        <dbReference type="PROSITE" id="PS51202"/>
    </source>
</evidence>
<keyword evidence="7 8" id="KW-0472">Membrane</keyword>
<gene>
    <name evidence="11" type="ORF">G3M70_04390</name>
</gene>
<evidence type="ECO:0000256" key="8">
    <source>
        <dbReference type="SAM" id="Phobius"/>
    </source>
</evidence>
<dbReference type="Gene3D" id="1.20.1530.20">
    <property type="match status" value="1"/>
</dbReference>
<dbReference type="SUPFAM" id="SSF116726">
    <property type="entry name" value="TrkA C-terminal domain-like"/>
    <property type="match status" value="1"/>
</dbReference>
<dbReference type="Pfam" id="PF02254">
    <property type="entry name" value="TrkA_N"/>
    <property type="match status" value="1"/>
</dbReference>
<protein>
    <submittedName>
        <fullName evidence="11">Potassium transporter Kef</fullName>
    </submittedName>
</protein>
<evidence type="ECO:0000256" key="5">
    <source>
        <dbReference type="ARBA" id="ARBA00022692"/>
    </source>
</evidence>
<dbReference type="GO" id="GO:0016020">
    <property type="term" value="C:membrane"/>
    <property type="evidence" value="ECO:0007669"/>
    <property type="project" value="UniProtKB-SubCell"/>
</dbReference>
<comment type="similarity">
    <text evidence="2">Belongs to the monovalent cation:proton antiporter 2 (CPA2) transporter (TC 2.A.37) family.</text>
</comment>
<feature type="transmembrane region" description="Helical" evidence="8">
    <location>
        <begin position="146"/>
        <end position="169"/>
    </location>
</feature>
<feature type="transmembrane region" description="Helical" evidence="8">
    <location>
        <begin position="294"/>
        <end position="315"/>
    </location>
</feature>